<name>A0A124GFZ7_RHILI</name>
<dbReference type="GO" id="GO:0003700">
    <property type="term" value="F:DNA-binding transcription factor activity"/>
    <property type="evidence" value="ECO:0007669"/>
    <property type="project" value="InterPro"/>
</dbReference>
<gene>
    <name evidence="6" type="ORF">AU467_27125</name>
</gene>
<dbReference type="InterPro" id="IPR036388">
    <property type="entry name" value="WH-like_DNA-bd_sf"/>
</dbReference>
<dbReference type="SUPFAM" id="SSF53850">
    <property type="entry name" value="Periplasmic binding protein-like II"/>
    <property type="match status" value="1"/>
</dbReference>
<dbReference type="GO" id="GO:0006351">
    <property type="term" value="P:DNA-templated transcription"/>
    <property type="evidence" value="ECO:0007669"/>
    <property type="project" value="TreeGrafter"/>
</dbReference>
<dbReference type="EMBL" id="LPWA01000121">
    <property type="protein sequence ID" value="KUM25163.1"/>
    <property type="molecule type" value="Genomic_DNA"/>
</dbReference>
<dbReference type="Gene3D" id="1.10.10.10">
    <property type="entry name" value="Winged helix-like DNA-binding domain superfamily/Winged helix DNA-binding domain"/>
    <property type="match status" value="1"/>
</dbReference>
<evidence type="ECO:0000256" key="2">
    <source>
        <dbReference type="ARBA" id="ARBA00023015"/>
    </source>
</evidence>
<comment type="similarity">
    <text evidence="1">Belongs to the LysR transcriptional regulatory family.</text>
</comment>
<dbReference type="AlphaFoldDB" id="A0A124GFZ7"/>
<dbReference type="Proteomes" id="UP000053176">
    <property type="component" value="Unassembled WGS sequence"/>
</dbReference>
<dbReference type="InterPro" id="IPR005119">
    <property type="entry name" value="LysR_subst-bd"/>
</dbReference>
<dbReference type="PANTHER" id="PTHR30537">
    <property type="entry name" value="HTH-TYPE TRANSCRIPTIONAL REGULATOR"/>
    <property type="match status" value="1"/>
</dbReference>
<proteinExistence type="inferred from homology"/>
<dbReference type="SUPFAM" id="SSF46785">
    <property type="entry name" value="Winged helix' DNA-binding domain"/>
    <property type="match status" value="1"/>
</dbReference>
<accession>A0A124GFZ7</accession>
<reference evidence="6 7" key="1">
    <citation type="submission" date="2015-12" db="EMBL/GenBank/DDBJ databases">
        <title>Draft genome sequence of Mesorhizobium sp. UFLA 01-765, a multitolerant efficient symbiont and plant-growth promoting strain isolated from Zn-mining soil using Leucaena leucocephala as a trap plant.</title>
        <authorList>
            <person name="Rangel W.M."/>
            <person name="Thijs S."/>
            <person name="Longatti S.M."/>
            <person name="Moreira F.M."/>
            <person name="Weyens N."/>
            <person name="Vangronsveld J."/>
            <person name="Van Hamme J.D."/>
            <person name="Bottos E.M."/>
            <person name="Rineau F."/>
        </authorList>
    </citation>
    <scope>NUCLEOTIDE SEQUENCE [LARGE SCALE GENOMIC DNA]</scope>
    <source>
        <strain evidence="6 7">UFLA 01-765</strain>
    </source>
</reference>
<evidence type="ECO:0000256" key="1">
    <source>
        <dbReference type="ARBA" id="ARBA00009437"/>
    </source>
</evidence>
<keyword evidence="3" id="KW-0238">DNA-binding</keyword>
<dbReference type="PRINTS" id="PR00039">
    <property type="entry name" value="HTHLYSR"/>
</dbReference>
<dbReference type="InterPro" id="IPR058163">
    <property type="entry name" value="LysR-type_TF_proteobact-type"/>
</dbReference>
<dbReference type="Pfam" id="PF03466">
    <property type="entry name" value="LysR_substrate"/>
    <property type="match status" value="1"/>
</dbReference>
<dbReference type="Pfam" id="PF00126">
    <property type="entry name" value="HTH_1"/>
    <property type="match status" value="1"/>
</dbReference>
<dbReference type="Gene3D" id="3.40.190.10">
    <property type="entry name" value="Periplasmic binding protein-like II"/>
    <property type="match status" value="2"/>
</dbReference>
<comment type="caution">
    <text evidence="6">The sequence shown here is derived from an EMBL/GenBank/DDBJ whole genome shotgun (WGS) entry which is preliminary data.</text>
</comment>
<protein>
    <submittedName>
        <fullName evidence="6">LysR family transcriptional regulator</fullName>
    </submittedName>
</protein>
<keyword evidence="2" id="KW-0805">Transcription regulation</keyword>
<dbReference type="InterPro" id="IPR036390">
    <property type="entry name" value="WH_DNA-bd_sf"/>
</dbReference>
<keyword evidence="4" id="KW-0804">Transcription</keyword>
<dbReference type="OrthoDB" id="9807765at2"/>
<evidence type="ECO:0000313" key="7">
    <source>
        <dbReference type="Proteomes" id="UP000053176"/>
    </source>
</evidence>
<evidence type="ECO:0000256" key="4">
    <source>
        <dbReference type="ARBA" id="ARBA00023163"/>
    </source>
</evidence>
<dbReference type="GO" id="GO:0043565">
    <property type="term" value="F:sequence-specific DNA binding"/>
    <property type="evidence" value="ECO:0007669"/>
    <property type="project" value="TreeGrafter"/>
</dbReference>
<evidence type="ECO:0000256" key="3">
    <source>
        <dbReference type="ARBA" id="ARBA00023125"/>
    </source>
</evidence>
<sequence length="315" mass="34012">MDKLPPLNAMRTFEVAARAGSFTLAATELGVSSAAVSQQIRNLEDWFGKQLFVRNGNRIALTDAGHAIYPQTARALGEIAAVGRRMLEGGLRTRLVVSVPFSLAELWLAPRLALLLDGFPQMAIDVRVEDDPVDVVRQNIDLRVSYGDYHYPALKMVRLVHDDVLPIASPEFWRRHGNEDFDLSNVHESQFIHTNWGPNYASHPSWADWFAAAGGNRAPDPSHGRRVGLSSLAIGGARLGLGVALGQRIMAGADLEAGRLIALSSVSVRLGQPYCAFMLPAKAERADVAGLVALLGTSPGKAHNGLPENKTAPSE</sequence>
<dbReference type="PROSITE" id="PS50931">
    <property type="entry name" value="HTH_LYSR"/>
    <property type="match status" value="1"/>
</dbReference>
<feature type="domain" description="HTH lysR-type" evidence="5">
    <location>
        <begin position="5"/>
        <end position="62"/>
    </location>
</feature>
<organism evidence="6 7">
    <name type="scientific">Rhizobium loti</name>
    <name type="common">Mesorhizobium loti</name>
    <dbReference type="NCBI Taxonomy" id="381"/>
    <lineage>
        <taxon>Bacteria</taxon>
        <taxon>Pseudomonadati</taxon>
        <taxon>Pseudomonadota</taxon>
        <taxon>Alphaproteobacteria</taxon>
        <taxon>Hyphomicrobiales</taxon>
        <taxon>Phyllobacteriaceae</taxon>
        <taxon>Mesorhizobium</taxon>
    </lineage>
</organism>
<dbReference type="PANTHER" id="PTHR30537:SF79">
    <property type="entry name" value="TRANSCRIPTIONAL REGULATOR-RELATED"/>
    <property type="match status" value="1"/>
</dbReference>
<dbReference type="FunFam" id="1.10.10.10:FF:000001">
    <property type="entry name" value="LysR family transcriptional regulator"/>
    <property type="match status" value="1"/>
</dbReference>
<evidence type="ECO:0000259" key="5">
    <source>
        <dbReference type="PROSITE" id="PS50931"/>
    </source>
</evidence>
<dbReference type="InterPro" id="IPR000847">
    <property type="entry name" value="LysR_HTH_N"/>
</dbReference>
<evidence type="ECO:0000313" key="6">
    <source>
        <dbReference type="EMBL" id="KUM25163.1"/>
    </source>
</evidence>